<evidence type="ECO:0000313" key="3">
    <source>
        <dbReference type="Proteomes" id="UP000272400"/>
    </source>
</evidence>
<protein>
    <submittedName>
        <fullName evidence="2">SnoaL-like protein</fullName>
    </submittedName>
</protein>
<evidence type="ECO:0000259" key="1">
    <source>
        <dbReference type="Pfam" id="PF13577"/>
    </source>
</evidence>
<dbReference type="Pfam" id="PF13577">
    <property type="entry name" value="SnoaL_4"/>
    <property type="match status" value="1"/>
</dbReference>
<keyword evidence="3" id="KW-1185">Reference proteome</keyword>
<proteinExistence type="predicted"/>
<dbReference type="SUPFAM" id="SSF54427">
    <property type="entry name" value="NTF2-like"/>
    <property type="match status" value="1"/>
</dbReference>
<organism evidence="2 3">
    <name type="scientific">Actinocorallia herbida</name>
    <dbReference type="NCBI Taxonomy" id="58109"/>
    <lineage>
        <taxon>Bacteria</taxon>
        <taxon>Bacillati</taxon>
        <taxon>Actinomycetota</taxon>
        <taxon>Actinomycetes</taxon>
        <taxon>Streptosporangiales</taxon>
        <taxon>Thermomonosporaceae</taxon>
        <taxon>Actinocorallia</taxon>
    </lineage>
</organism>
<dbReference type="OrthoDB" id="7605094at2"/>
<name>A0A3N1CSM4_9ACTN</name>
<dbReference type="AlphaFoldDB" id="A0A3N1CSM4"/>
<evidence type="ECO:0000313" key="2">
    <source>
        <dbReference type="EMBL" id="ROO84303.1"/>
    </source>
</evidence>
<feature type="domain" description="SnoaL-like" evidence="1">
    <location>
        <begin position="4"/>
        <end position="129"/>
    </location>
</feature>
<dbReference type="Proteomes" id="UP000272400">
    <property type="component" value="Unassembled WGS sequence"/>
</dbReference>
<dbReference type="InterPro" id="IPR037401">
    <property type="entry name" value="SnoaL-like"/>
</dbReference>
<sequence length="148" mass="16104">MDQQELSARELIRDAFTRYAAAGDGGRPADLAAQFTEDGVLTIKPDPPLVGRAAITAALAPGEIGVPTDGSRFYTRHMVTNLDFRIFTPDQVETTAYFLVITPGGPDHWGRYFDVLVPVGDRWLFASRTVVIDGDRPGGWRAAGRGAR</sequence>
<gene>
    <name evidence="2" type="ORF">EDD29_1823</name>
</gene>
<dbReference type="Gene3D" id="3.10.450.50">
    <property type="match status" value="1"/>
</dbReference>
<dbReference type="InterPro" id="IPR032710">
    <property type="entry name" value="NTF2-like_dom_sf"/>
</dbReference>
<dbReference type="EMBL" id="RJKE01000001">
    <property type="protein sequence ID" value="ROO84303.1"/>
    <property type="molecule type" value="Genomic_DNA"/>
</dbReference>
<reference evidence="2 3" key="1">
    <citation type="submission" date="2018-11" db="EMBL/GenBank/DDBJ databases">
        <title>Sequencing the genomes of 1000 actinobacteria strains.</title>
        <authorList>
            <person name="Klenk H.-P."/>
        </authorList>
    </citation>
    <scope>NUCLEOTIDE SEQUENCE [LARGE SCALE GENOMIC DNA]</scope>
    <source>
        <strain evidence="2 3">DSM 44254</strain>
    </source>
</reference>
<accession>A0A3N1CSM4</accession>
<comment type="caution">
    <text evidence="2">The sequence shown here is derived from an EMBL/GenBank/DDBJ whole genome shotgun (WGS) entry which is preliminary data.</text>
</comment>